<dbReference type="GO" id="GO:0009263">
    <property type="term" value="P:deoxyribonucleotide biosynthetic process"/>
    <property type="evidence" value="ECO:0007669"/>
    <property type="project" value="InterPro"/>
</dbReference>
<evidence type="ECO:0000313" key="2">
    <source>
        <dbReference type="EMBL" id="RQX66888.1"/>
    </source>
</evidence>
<dbReference type="InterPro" id="IPR012348">
    <property type="entry name" value="RNR-like"/>
</dbReference>
<dbReference type="VEuPathDB" id="ToxoDB:TGCAST_207065"/>
<name>A0A3R7YJ21_TOXGO</name>
<proteinExistence type="inferred from homology"/>
<comment type="similarity">
    <text evidence="1">Belongs to the ribonucleoside diphosphate reductase small chain family.</text>
</comment>
<dbReference type="PROSITE" id="PS00368">
    <property type="entry name" value="RIBORED_SMALL"/>
    <property type="match status" value="1"/>
</dbReference>
<dbReference type="Pfam" id="PF00268">
    <property type="entry name" value="Ribonuc_red_sm"/>
    <property type="match status" value="1"/>
</dbReference>
<dbReference type="InterPro" id="IPR030475">
    <property type="entry name" value="RNR_small_AS"/>
</dbReference>
<protein>
    <submittedName>
        <fullName evidence="2">Uncharacterized protein</fullName>
    </submittedName>
</protein>
<dbReference type="PANTHER" id="PTHR23409:SF18">
    <property type="entry name" value="RIBONUCLEOSIDE-DIPHOSPHATE REDUCTASE SUBUNIT M2"/>
    <property type="match status" value="1"/>
</dbReference>
<dbReference type="InterPro" id="IPR000358">
    <property type="entry name" value="RNR_small_fam"/>
</dbReference>
<dbReference type="InterPro" id="IPR033909">
    <property type="entry name" value="RNR_small"/>
</dbReference>
<evidence type="ECO:0000256" key="1">
    <source>
        <dbReference type="ARBA" id="ARBA00009303"/>
    </source>
</evidence>
<sequence length="549" mass="62301">MGAVGVRETSRKERKHRGGGKFEFIGEKRCVCGLFYECKGVESGCTKATETVEMRQVEDRGETSTRTTFFATPVTKMTTGATRLSCRLSQKAWKSPLVCPRGGSIRRSTCHWSCRRLVQTTSSLPPSHDLDVRFLFPNFFPWRGNGDSVDDLFLSLDTMAPTTPSPCLLNDIASSRLGATKEGAQSTAWLTSAEVLDSATDPKKLSAIVEKYRTPEQKLLSEQMKEKEKEEPLLMANPHRWVILPIQHHAIWEMYKKQEASFWTAEEIDLAQDMTHWETLGENEKHFIKYVLAFFAASDGIVLENLAEKFLTEIQVPEARAFYGFQIAMENIHSETYSLLIDQYIRDEEEKLQLFDAVHNVKAVAVKAAWAAMWINNRNCFAERLVGFACVEGILFSGSFCAIFWLKKRGLMPGLTFSNELISRDEGLHADFACLLYSQLKHKLPDKVVQDMVREAVTVERAFICEALPVDLIGMNNRSMAQYIEFVADRLLTSLGVPKIFFATNPFDWMELISLQGKTNFFEKRVGEYQKAGVMADKDQQKFVLDADF</sequence>
<dbReference type="Gene3D" id="1.10.620.20">
    <property type="entry name" value="Ribonucleotide Reductase, subunit A"/>
    <property type="match status" value="1"/>
</dbReference>
<dbReference type="Proteomes" id="UP000284452">
    <property type="component" value="Unassembled WGS sequence"/>
</dbReference>
<comment type="caution">
    <text evidence="2">The sequence shown here is derived from an EMBL/GenBank/DDBJ whole genome shotgun (WGS) entry which is preliminary data.</text>
</comment>
<gene>
    <name evidence="2" type="ORF">TGCAST_207065</name>
</gene>
<dbReference type="AlphaFoldDB" id="A0A3R7YJ21"/>
<evidence type="ECO:0000313" key="3">
    <source>
        <dbReference type="Proteomes" id="UP000284452"/>
    </source>
</evidence>
<dbReference type="InterPro" id="IPR009078">
    <property type="entry name" value="Ferritin-like_SF"/>
</dbReference>
<reference evidence="2 3" key="1">
    <citation type="submission" date="2017-10" db="EMBL/GenBank/DDBJ databases">
        <authorList>
            <person name="Sibley D."/>
            <person name="Venepally P."/>
            <person name="Karamycheva S."/>
            <person name="Hadjithomas M."/>
            <person name="Khan A."/>
            <person name="Brunk B."/>
            <person name="Roos D."/>
            <person name="Caler E."/>
            <person name="Lorenzi H."/>
        </authorList>
    </citation>
    <scope>NUCLEOTIDE SEQUENCE [LARGE SCALE GENOMIC DNA]</scope>
    <source>
        <strain evidence="2 3">CAST</strain>
    </source>
</reference>
<organism evidence="2 3">
    <name type="scientific">Toxoplasma gondii CAST</name>
    <dbReference type="NCBI Taxonomy" id="943122"/>
    <lineage>
        <taxon>Eukaryota</taxon>
        <taxon>Sar</taxon>
        <taxon>Alveolata</taxon>
        <taxon>Apicomplexa</taxon>
        <taxon>Conoidasida</taxon>
        <taxon>Coccidia</taxon>
        <taxon>Eucoccidiorida</taxon>
        <taxon>Eimeriorina</taxon>
        <taxon>Sarcocystidae</taxon>
        <taxon>Toxoplasma</taxon>
    </lineage>
</organism>
<dbReference type="CDD" id="cd01049">
    <property type="entry name" value="RNRR2"/>
    <property type="match status" value="1"/>
</dbReference>
<dbReference type="GO" id="GO:0016491">
    <property type="term" value="F:oxidoreductase activity"/>
    <property type="evidence" value="ECO:0007669"/>
    <property type="project" value="InterPro"/>
</dbReference>
<dbReference type="EMBL" id="AHIV02002188">
    <property type="protein sequence ID" value="RQX66888.1"/>
    <property type="molecule type" value="Genomic_DNA"/>
</dbReference>
<dbReference type="SUPFAM" id="SSF47240">
    <property type="entry name" value="Ferritin-like"/>
    <property type="match status" value="1"/>
</dbReference>
<accession>A0A3R7YJ21</accession>
<dbReference type="PANTHER" id="PTHR23409">
    <property type="entry name" value="RIBONUCLEOSIDE-DIPHOSPHATE REDUCTASE SMALL CHAIN"/>
    <property type="match status" value="1"/>
</dbReference>